<feature type="domain" description="VWFA" evidence="2">
    <location>
        <begin position="292"/>
        <end position="514"/>
    </location>
</feature>
<keyword evidence="1" id="KW-0812">Transmembrane</keyword>
<dbReference type="CDD" id="cd00198">
    <property type="entry name" value="vWFA"/>
    <property type="match status" value="1"/>
</dbReference>
<name>A0A209A0N3_YERIN</name>
<evidence type="ECO:0000313" key="4">
    <source>
        <dbReference type="Proteomes" id="UP000196440"/>
    </source>
</evidence>
<evidence type="ECO:0000259" key="2">
    <source>
        <dbReference type="PROSITE" id="PS50234"/>
    </source>
</evidence>
<gene>
    <name evidence="3" type="ORF">CBW57_12520</name>
</gene>
<dbReference type="AlphaFoldDB" id="A0A209A0N3"/>
<dbReference type="EMBL" id="NHOI01000014">
    <property type="protein sequence ID" value="OVZ86264.1"/>
    <property type="molecule type" value="Genomic_DNA"/>
</dbReference>
<evidence type="ECO:0000256" key="1">
    <source>
        <dbReference type="SAM" id="Phobius"/>
    </source>
</evidence>
<dbReference type="Pfam" id="PF00092">
    <property type="entry name" value="VWA"/>
    <property type="match status" value="1"/>
</dbReference>
<dbReference type="Proteomes" id="UP000196440">
    <property type="component" value="Unassembled WGS sequence"/>
</dbReference>
<dbReference type="InterPro" id="IPR002035">
    <property type="entry name" value="VWF_A"/>
</dbReference>
<proteinExistence type="predicted"/>
<comment type="caution">
    <text evidence="3">The sequence shown here is derived from an EMBL/GenBank/DDBJ whole genome shotgun (WGS) entry which is preliminary data.</text>
</comment>
<dbReference type="InterPro" id="IPR036465">
    <property type="entry name" value="vWFA_dom_sf"/>
</dbReference>
<sequence>MSLFIKRLFMIKNRLLHVKVRLLVSLIKNEQGTILLPFIIFLPLIIGLIFFSFELTHFLQKKAKLSDAIEQATLALTVENNNSIPSLTQIAQNEAIVSSYAHAYLPAEIFSTPTIDIINNNGRIEYAAEINMSYSAKFLTNNPVTNFSAMINATDRGSARKNIIGAPTEKIDVVFVADYSGSMNDRFINNNYEYGAIKIAALREIFDRLNNNILKNENIHTIGFIPFSWGTKQRVGNGAQTMEYCHLPFVAKQHSPNGDYLRKYTLSGLKKFPGLEGLEHIDHIEYGKVTKDISNNTRNKIDELNIEDAESAYTFLSRSELIIQQLNQLEIIEENIDYDATINSILRNSAVTPPKLINIPIDDIFNSYVCLNRTNSYSLNEHESNEIIDDMINMTPSGGTLISSGILSANNLFNESRSNNNKKLMIILSDGNDSFEKKNKENKGFYVTKNLIKKGMCERIKENQITMAFIAIGYNPLNNTHSLKYIDWKECVGEENYYEAQNSHELEADLLQALGAVDTSEVGRNTPKD</sequence>
<feature type="transmembrane region" description="Helical" evidence="1">
    <location>
        <begin position="34"/>
        <end position="53"/>
    </location>
</feature>
<organism evidence="3 4">
    <name type="scientific">Yersinia intermedia</name>
    <dbReference type="NCBI Taxonomy" id="631"/>
    <lineage>
        <taxon>Bacteria</taxon>
        <taxon>Pseudomonadati</taxon>
        <taxon>Pseudomonadota</taxon>
        <taxon>Gammaproteobacteria</taxon>
        <taxon>Enterobacterales</taxon>
        <taxon>Yersiniaceae</taxon>
        <taxon>Yersinia</taxon>
    </lineage>
</organism>
<dbReference type="PROSITE" id="PS50234">
    <property type="entry name" value="VWFA"/>
    <property type="match status" value="1"/>
</dbReference>
<dbReference type="Gene3D" id="3.40.50.410">
    <property type="entry name" value="von Willebrand factor, type A domain"/>
    <property type="match status" value="1"/>
</dbReference>
<evidence type="ECO:0000313" key="3">
    <source>
        <dbReference type="EMBL" id="OVZ86264.1"/>
    </source>
</evidence>
<reference evidence="3 4" key="1">
    <citation type="submission" date="2017-05" db="EMBL/GenBank/DDBJ databases">
        <title>Whole genome sequencing of Yersinia kristensenii.</title>
        <authorList>
            <person name="Campioni F."/>
        </authorList>
    </citation>
    <scope>NUCLEOTIDE SEQUENCE [LARGE SCALE GENOMIC DNA]</scope>
    <source>
        <strain evidence="3 4">CFSAN060536</strain>
    </source>
</reference>
<keyword evidence="1" id="KW-1133">Transmembrane helix</keyword>
<dbReference type="SUPFAM" id="SSF53300">
    <property type="entry name" value="vWA-like"/>
    <property type="match status" value="1"/>
</dbReference>
<keyword evidence="1" id="KW-0472">Membrane</keyword>
<protein>
    <recommendedName>
        <fullName evidence="2">VWFA domain-containing protein</fullName>
    </recommendedName>
</protein>
<accession>A0A209A0N3</accession>